<evidence type="ECO:0000256" key="3">
    <source>
        <dbReference type="ARBA" id="ARBA00022741"/>
    </source>
</evidence>
<dbReference type="PANTHER" id="PTHR24353">
    <property type="entry name" value="CYCLIC NUCLEOTIDE-DEPENDENT PROTEIN KINASE"/>
    <property type="match status" value="1"/>
</dbReference>
<organism evidence="10 11">
    <name type="scientific">Plutella xylostella</name>
    <name type="common">Diamondback moth</name>
    <name type="synonym">Plutella maculipennis</name>
    <dbReference type="NCBI Taxonomy" id="51655"/>
    <lineage>
        <taxon>Eukaryota</taxon>
        <taxon>Metazoa</taxon>
        <taxon>Ecdysozoa</taxon>
        <taxon>Arthropoda</taxon>
        <taxon>Hexapoda</taxon>
        <taxon>Insecta</taxon>
        <taxon>Pterygota</taxon>
        <taxon>Neoptera</taxon>
        <taxon>Endopterygota</taxon>
        <taxon>Lepidoptera</taxon>
        <taxon>Glossata</taxon>
        <taxon>Ditrysia</taxon>
        <taxon>Yponomeutoidea</taxon>
        <taxon>Plutellidae</taxon>
        <taxon>Plutella</taxon>
    </lineage>
</organism>
<evidence type="ECO:0000256" key="4">
    <source>
        <dbReference type="ARBA" id="ARBA00022777"/>
    </source>
</evidence>
<evidence type="ECO:0000256" key="2">
    <source>
        <dbReference type="ARBA" id="ARBA00022679"/>
    </source>
</evidence>
<evidence type="ECO:0000256" key="5">
    <source>
        <dbReference type="ARBA" id="ARBA00022840"/>
    </source>
</evidence>
<evidence type="ECO:0000256" key="7">
    <source>
        <dbReference type="RuleBase" id="RU000304"/>
    </source>
</evidence>
<comment type="caution">
    <text evidence="10">The sequence shown here is derived from an EMBL/GenBank/DDBJ whole genome shotgun (WGS) entry which is preliminary data.</text>
</comment>
<dbReference type="PROSITE" id="PS00107">
    <property type="entry name" value="PROTEIN_KINASE_ATP"/>
    <property type="match status" value="1"/>
</dbReference>
<dbReference type="PROSITE" id="PS51285">
    <property type="entry name" value="AGC_KINASE_CTER"/>
    <property type="match status" value="1"/>
</dbReference>
<keyword evidence="5 6" id="KW-0067">ATP-binding</keyword>
<evidence type="ECO:0000259" key="8">
    <source>
        <dbReference type="PROSITE" id="PS50011"/>
    </source>
</evidence>
<dbReference type="SMART" id="SM00220">
    <property type="entry name" value="S_TKc"/>
    <property type="match status" value="1"/>
</dbReference>
<evidence type="ECO:0000259" key="9">
    <source>
        <dbReference type="PROSITE" id="PS51285"/>
    </source>
</evidence>
<keyword evidence="11" id="KW-1185">Reference proteome</keyword>
<dbReference type="Proteomes" id="UP000823941">
    <property type="component" value="Chromosome 13"/>
</dbReference>
<dbReference type="Gene3D" id="3.30.200.20">
    <property type="entry name" value="Phosphorylase Kinase, domain 1"/>
    <property type="match status" value="1"/>
</dbReference>
<dbReference type="PROSITE" id="PS00108">
    <property type="entry name" value="PROTEIN_KINASE_ST"/>
    <property type="match status" value="1"/>
</dbReference>
<gene>
    <name evidence="10" type="ORF">JYU34_009615</name>
</gene>
<keyword evidence="3 6" id="KW-0547">Nucleotide-binding</keyword>
<evidence type="ECO:0000313" key="10">
    <source>
        <dbReference type="EMBL" id="KAG7305536.1"/>
    </source>
</evidence>
<evidence type="ECO:0000256" key="6">
    <source>
        <dbReference type="PROSITE-ProRule" id="PRU10141"/>
    </source>
</evidence>
<feature type="binding site" evidence="6">
    <location>
        <position position="96"/>
    </location>
    <ligand>
        <name>ATP</name>
        <dbReference type="ChEBI" id="CHEBI:30616"/>
    </ligand>
</feature>
<proteinExistence type="inferred from homology"/>
<reference evidence="10 11" key="1">
    <citation type="submission" date="2021-06" db="EMBL/GenBank/DDBJ databases">
        <title>A haploid diamondback moth (Plutella xylostella L.) genome assembly resolves 31 chromosomes and identifies a diamide resistance mutation.</title>
        <authorList>
            <person name="Ward C.M."/>
            <person name="Perry K.D."/>
            <person name="Baker G."/>
            <person name="Powis K."/>
            <person name="Heckel D.G."/>
            <person name="Baxter S.W."/>
        </authorList>
    </citation>
    <scope>NUCLEOTIDE SEQUENCE [LARGE SCALE GENOMIC DNA]</scope>
    <source>
        <strain evidence="10 11">LV</strain>
        <tissue evidence="10">Single pupa</tissue>
    </source>
</reference>
<accession>A0ABQ7QK11</accession>
<dbReference type="Pfam" id="PF00069">
    <property type="entry name" value="Pkinase"/>
    <property type="match status" value="1"/>
</dbReference>
<feature type="domain" description="Protein kinase" evidence="8">
    <location>
        <begin position="67"/>
        <end position="321"/>
    </location>
</feature>
<dbReference type="SUPFAM" id="SSF56112">
    <property type="entry name" value="Protein kinase-like (PK-like)"/>
    <property type="match status" value="1"/>
</dbReference>
<dbReference type="PANTHER" id="PTHR24353:SF152">
    <property type="entry name" value="UT01108P-RELATED"/>
    <property type="match status" value="1"/>
</dbReference>
<keyword evidence="2" id="KW-0808">Transferase</keyword>
<dbReference type="InterPro" id="IPR017441">
    <property type="entry name" value="Protein_kinase_ATP_BS"/>
</dbReference>
<dbReference type="PROSITE" id="PS50011">
    <property type="entry name" value="PROTEIN_KINASE_DOM"/>
    <property type="match status" value="1"/>
</dbReference>
<dbReference type="InterPro" id="IPR011009">
    <property type="entry name" value="Kinase-like_dom_sf"/>
</dbReference>
<dbReference type="InterPro" id="IPR000719">
    <property type="entry name" value="Prot_kinase_dom"/>
</dbReference>
<protein>
    <submittedName>
        <fullName evidence="10">Uncharacterized protein</fullName>
    </submittedName>
</protein>
<name>A0ABQ7QK11_PLUXY</name>
<dbReference type="EMBL" id="JAHIBW010000013">
    <property type="protein sequence ID" value="KAG7305536.1"/>
    <property type="molecule type" value="Genomic_DNA"/>
</dbReference>
<keyword evidence="1 7" id="KW-0723">Serine/threonine-protein kinase</keyword>
<dbReference type="SMART" id="SM00133">
    <property type="entry name" value="S_TK_X"/>
    <property type="match status" value="1"/>
</dbReference>
<dbReference type="Gene3D" id="1.10.510.10">
    <property type="entry name" value="Transferase(Phosphotransferase) domain 1"/>
    <property type="match status" value="1"/>
</dbReference>
<sequence>MTDSGSSHKSSSLSKMANEDKNEYFFTASGYSPTKQEAYNLYLRKLHEHFVQIWNSNSAKVSSPEEFLKIKILGTGAFGIVYLVRKQDTGKYYAMKMLEKEKIFRLKQIEHSLYEKKILSGLNFPFVVYLKYFFKDNVYLYYVLPFIPGGEMFTHLRKMGKFEETTAQFYAAQVLLALEYLHACDLVYRDLKPENILIDPNGYIKLTDFGFCKILKGRTWTLCGTPEYLAPEIILSKGYGTSVDWWALGVLMYEMSAGFPPFYASDPMMIYEKIVHGKYKVPSHFSSELKHVLSHTLETDISKRYGNLKDGVLDFKNHKWFKSIDWEKLLINRVPAPIVPKVKSPCDTSNFDHYEDQKLKESDKCLFEDEFSDF</sequence>
<dbReference type="InterPro" id="IPR000961">
    <property type="entry name" value="AGC-kinase_C"/>
</dbReference>
<feature type="domain" description="AGC-kinase C-terminal" evidence="9">
    <location>
        <begin position="322"/>
        <end position="374"/>
    </location>
</feature>
<keyword evidence="4" id="KW-0418">Kinase</keyword>
<comment type="similarity">
    <text evidence="7">Belongs to the protein kinase superfamily.</text>
</comment>
<evidence type="ECO:0000313" key="11">
    <source>
        <dbReference type="Proteomes" id="UP000823941"/>
    </source>
</evidence>
<dbReference type="InterPro" id="IPR008271">
    <property type="entry name" value="Ser/Thr_kinase_AS"/>
</dbReference>
<evidence type="ECO:0000256" key="1">
    <source>
        <dbReference type="ARBA" id="ARBA00022527"/>
    </source>
</evidence>